<feature type="region of interest" description="Disordered" evidence="1">
    <location>
        <begin position="1"/>
        <end position="40"/>
    </location>
</feature>
<dbReference type="HOGENOM" id="CLU_1524915_0_0_1"/>
<dbReference type="OrthoDB" id="3538199at2759"/>
<proteinExistence type="predicted"/>
<evidence type="ECO:0000256" key="1">
    <source>
        <dbReference type="SAM" id="MobiDB-lite"/>
    </source>
</evidence>
<dbReference type="Proteomes" id="UP000012045">
    <property type="component" value="Unassembled WGS sequence"/>
</dbReference>
<dbReference type="EMBL" id="KB707764">
    <property type="protein sequence ID" value="EMR88955.1"/>
    <property type="molecule type" value="Genomic_DNA"/>
</dbReference>
<name>M7U5R9_BOTF1</name>
<feature type="compositionally biased region" description="Acidic residues" evidence="1">
    <location>
        <begin position="150"/>
        <end position="162"/>
    </location>
</feature>
<evidence type="ECO:0000313" key="3">
    <source>
        <dbReference type="Proteomes" id="UP000012045"/>
    </source>
</evidence>
<protein>
    <submittedName>
        <fullName evidence="2">Uncharacterized protein</fullName>
    </submittedName>
</protein>
<feature type="region of interest" description="Disordered" evidence="1">
    <location>
        <begin position="150"/>
        <end position="176"/>
    </location>
</feature>
<feature type="compositionally biased region" description="Basic and acidic residues" evidence="1">
    <location>
        <begin position="163"/>
        <end position="176"/>
    </location>
</feature>
<accession>M7U5R9</accession>
<gene>
    <name evidence="2" type="ORF">BcDW1_2441</name>
</gene>
<evidence type="ECO:0000313" key="2">
    <source>
        <dbReference type="EMBL" id="EMR88955.1"/>
    </source>
</evidence>
<sequence length="176" mass="20027">MKSNKQGHLQRKFSPEAREQRGISDLPIRTKEAQDTDNLSDPQHHVLIEYRVANETLGTRLLSMGVLLINESSSYSELLDAIQGRPSNWENVPSDSMEKSVAVRWKIGQAVNDDSYDTLCGYDVVVKSLILMMRERHWKDRLVVVYYTEDSDVSDSSDDSEAEGVKPRTREVSPEL</sequence>
<reference evidence="3" key="1">
    <citation type="journal article" date="2013" name="Genome Announc.">
        <title>Draft genome sequence of Botrytis cinerea BcDW1, inoculum for noble rot of grape berries.</title>
        <authorList>
            <person name="Blanco-Ulate B."/>
            <person name="Allen G."/>
            <person name="Powell A.L."/>
            <person name="Cantu D."/>
        </authorList>
    </citation>
    <scope>NUCLEOTIDE SEQUENCE [LARGE SCALE GENOMIC DNA]</scope>
    <source>
        <strain evidence="3">BcDW1</strain>
    </source>
</reference>
<feature type="compositionally biased region" description="Basic and acidic residues" evidence="1">
    <location>
        <begin position="13"/>
        <end position="34"/>
    </location>
</feature>
<dbReference type="AlphaFoldDB" id="M7U5R9"/>
<organism evidence="2 3">
    <name type="scientific">Botryotinia fuckeliana (strain BcDW1)</name>
    <name type="common">Noble rot fungus</name>
    <name type="synonym">Botrytis cinerea</name>
    <dbReference type="NCBI Taxonomy" id="1290391"/>
    <lineage>
        <taxon>Eukaryota</taxon>
        <taxon>Fungi</taxon>
        <taxon>Dikarya</taxon>
        <taxon>Ascomycota</taxon>
        <taxon>Pezizomycotina</taxon>
        <taxon>Leotiomycetes</taxon>
        <taxon>Helotiales</taxon>
        <taxon>Sclerotiniaceae</taxon>
        <taxon>Botrytis</taxon>
    </lineage>
</organism>